<dbReference type="Gene3D" id="3.90.640.10">
    <property type="entry name" value="Actin, Chain A, domain 4"/>
    <property type="match status" value="1"/>
</dbReference>
<dbReference type="InterPro" id="IPR043129">
    <property type="entry name" value="ATPase_NBD"/>
</dbReference>
<dbReference type="SUPFAM" id="SSF53067">
    <property type="entry name" value="Actin-like ATPase domain"/>
    <property type="match status" value="2"/>
</dbReference>
<reference evidence="8 9" key="1">
    <citation type="submission" date="2014-08" db="EMBL/GenBank/DDBJ databases">
        <title>Complete genome sequence of Corynebacterium sphenisci CECT 5990(T) (=DSM 44792(T)), isolated from healthy wild penguins.</title>
        <authorList>
            <person name="Ruckert C."/>
            <person name="Albersmeier A."/>
            <person name="Winkler A."/>
            <person name="Kalinowski J."/>
        </authorList>
    </citation>
    <scope>NUCLEOTIDE SEQUENCE [LARGE SCALE GENOMIC DNA]</scope>
    <source>
        <strain evidence="8 9">DSM 44792</strain>
    </source>
</reference>
<dbReference type="OrthoDB" id="9766019at2"/>
<dbReference type="GO" id="GO:0005524">
    <property type="term" value="F:ATP binding"/>
    <property type="evidence" value="ECO:0007669"/>
    <property type="project" value="UniProtKB-KW"/>
</dbReference>
<evidence type="ECO:0000256" key="7">
    <source>
        <dbReference type="RuleBase" id="RU003322"/>
    </source>
</evidence>
<organism evidence="8 9">
    <name type="scientific">Corynebacterium sphenisci DSM 44792</name>
    <dbReference type="NCBI Taxonomy" id="1437874"/>
    <lineage>
        <taxon>Bacteria</taxon>
        <taxon>Bacillati</taxon>
        <taxon>Actinomycetota</taxon>
        <taxon>Actinomycetes</taxon>
        <taxon>Mycobacteriales</taxon>
        <taxon>Corynebacteriaceae</taxon>
        <taxon>Corynebacterium</taxon>
    </lineage>
</organism>
<keyword evidence="2" id="KW-0597">Phosphoprotein</keyword>
<dbReference type="SUPFAM" id="SSF100920">
    <property type="entry name" value="Heat shock protein 70kD (HSP70), peptide-binding domain"/>
    <property type="match status" value="1"/>
</dbReference>
<keyword evidence="9" id="KW-1185">Reference proteome</keyword>
<evidence type="ECO:0000256" key="5">
    <source>
        <dbReference type="ARBA" id="ARBA00023016"/>
    </source>
</evidence>
<evidence type="ECO:0000313" key="9">
    <source>
        <dbReference type="Proteomes" id="UP000185469"/>
    </source>
</evidence>
<dbReference type="Gene3D" id="3.30.420.40">
    <property type="match status" value="2"/>
</dbReference>
<dbReference type="PROSITE" id="PS01036">
    <property type="entry name" value="HSP70_3"/>
    <property type="match status" value="1"/>
</dbReference>
<dbReference type="AlphaFoldDB" id="A0A1L7CZQ2"/>
<dbReference type="FunFam" id="3.30.420.40:FF:000028">
    <property type="entry name" value="heat shock 70 kDa protein-like"/>
    <property type="match status" value="1"/>
</dbReference>
<dbReference type="KEGG" id="csph:CSPHI_10585"/>
<dbReference type="GO" id="GO:0140662">
    <property type="term" value="F:ATP-dependent protein folding chaperone"/>
    <property type="evidence" value="ECO:0007669"/>
    <property type="project" value="InterPro"/>
</dbReference>
<name>A0A1L7CZQ2_9CORY</name>
<dbReference type="Proteomes" id="UP000185469">
    <property type="component" value="Chromosome"/>
</dbReference>
<dbReference type="InterPro" id="IPR029047">
    <property type="entry name" value="HSP70_peptide-bd_sf"/>
</dbReference>
<evidence type="ECO:0000256" key="2">
    <source>
        <dbReference type="ARBA" id="ARBA00022553"/>
    </source>
</evidence>
<dbReference type="Pfam" id="PF00012">
    <property type="entry name" value="HSP70"/>
    <property type="match status" value="2"/>
</dbReference>
<sequence length="534" mass="58068">MSTTAFGIDLGTSNSAIAYLNALGEPKIRENLDGDPTTPSVVWFQEARHTIVGKVARDEKMFSPDEVVDLVKRHMGRDTQWEFHGQRHTAESISALVLRALAELVEDGPGPIPAVITIPAYFGAREREATRAAGTIAGLDVLELVAEPVAAALFYDSVNDLRGRNLLVYDLGGGTFDVTAVRGTEGSFEILATEGDPQLGGADWDEALREHLLDRFIEETGAESAEEDIDFLHRLHEQAVVCKEALSQALKHTVRLQTGDGTKAKFTVTREEFEEVTAPKLKRTAMCMERLFDVVQRKDPDFVFHEVILVGGSSRMPAVAELVRNRTYLEPQLFEPDLAVAKGAAIAATISGLERHDAEGGTVAEYAERSGIDSAQLATLATKTVVNALPKAIGVSVLDVDGTSYIDFLAEQHTPIPLQEEVVRDYLTAADDQTRVNLTLYQQASDIPSSDPNLCEVITGSETMLTGIPPRPRGERIRVRLFIAGDGLITIRGTHVASGADVEAQVRIGVLSSEEVEAARMRLTGMRVSQTEDL</sequence>
<protein>
    <submittedName>
        <fullName evidence="8">Heat shock protein HSP70</fullName>
    </submittedName>
</protein>
<dbReference type="Gene3D" id="2.60.34.10">
    <property type="entry name" value="Substrate Binding Domain Of DNAk, Chain A, domain 1"/>
    <property type="match status" value="1"/>
</dbReference>
<evidence type="ECO:0000256" key="3">
    <source>
        <dbReference type="ARBA" id="ARBA00022741"/>
    </source>
</evidence>
<gene>
    <name evidence="8" type="ORF">CSPHI_10585</name>
</gene>
<keyword evidence="4 7" id="KW-0067">ATP-binding</keyword>
<comment type="similarity">
    <text evidence="1 7">Belongs to the heat shock protein 70 family.</text>
</comment>
<dbReference type="STRING" id="1437874.CSPHI_10585"/>
<dbReference type="RefSeq" id="WP_075693047.1">
    <property type="nucleotide sequence ID" value="NZ_CP009248.1"/>
</dbReference>
<dbReference type="CDD" id="cd24029">
    <property type="entry name" value="ASKHA_NBD_HSP70_DnaK_HscA_HscC"/>
    <property type="match status" value="1"/>
</dbReference>
<proteinExistence type="inferred from homology"/>
<dbReference type="FunFam" id="3.90.640.10:FF:000003">
    <property type="entry name" value="Molecular chaperone DnaK"/>
    <property type="match status" value="1"/>
</dbReference>
<dbReference type="EMBL" id="CP009248">
    <property type="protein sequence ID" value="APT91365.1"/>
    <property type="molecule type" value="Genomic_DNA"/>
</dbReference>
<keyword evidence="6" id="KW-0143">Chaperone</keyword>
<keyword evidence="5 8" id="KW-0346">Stress response</keyword>
<evidence type="ECO:0000256" key="1">
    <source>
        <dbReference type="ARBA" id="ARBA00007381"/>
    </source>
</evidence>
<dbReference type="InterPro" id="IPR018181">
    <property type="entry name" value="Heat_shock_70_CS"/>
</dbReference>
<dbReference type="PROSITE" id="PS00297">
    <property type="entry name" value="HSP70_1"/>
    <property type="match status" value="1"/>
</dbReference>
<dbReference type="InterPro" id="IPR013126">
    <property type="entry name" value="Hsp_70_fam"/>
</dbReference>
<dbReference type="PANTHER" id="PTHR19375">
    <property type="entry name" value="HEAT SHOCK PROTEIN 70KDA"/>
    <property type="match status" value="1"/>
</dbReference>
<evidence type="ECO:0000313" key="8">
    <source>
        <dbReference type="EMBL" id="APT91365.1"/>
    </source>
</evidence>
<evidence type="ECO:0000256" key="6">
    <source>
        <dbReference type="ARBA" id="ARBA00023186"/>
    </source>
</evidence>
<accession>A0A1L7CZQ2</accession>
<keyword evidence="3 7" id="KW-0547">Nucleotide-binding</keyword>
<evidence type="ECO:0000256" key="4">
    <source>
        <dbReference type="ARBA" id="ARBA00022840"/>
    </source>
</evidence>
<dbReference type="PRINTS" id="PR00301">
    <property type="entry name" value="HEATSHOCK70"/>
</dbReference>